<feature type="site" description="Important for substrate specificity" evidence="2">
    <location>
        <position position="13"/>
    </location>
</feature>
<dbReference type="InterPro" id="IPR003697">
    <property type="entry name" value="Maf-like"/>
</dbReference>
<feature type="site" description="Important for substrate specificity" evidence="2">
    <location>
        <position position="73"/>
    </location>
</feature>
<comment type="similarity">
    <text evidence="2">Belongs to the Maf family. YhdE subfamily.</text>
</comment>
<accession>A0ABS6F2M3</accession>
<keyword evidence="4" id="KW-1185">Reference proteome</keyword>
<feature type="active site" description="Proton acceptor" evidence="2">
    <location>
        <position position="72"/>
    </location>
</feature>
<keyword evidence="2" id="KW-0963">Cytoplasm</keyword>
<feature type="site" description="Important for substrate specificity" evidence="2">
    <location>
        <position position="157"/>
    </location>
</feature>
<dbReference type="EC" id="3.6.1.9" evidence="2"/>
<reference evidence="3 4" key="1">
    <citation type="submission" date="2021-06" db="EMBL/GenBank/DDBJ databases">
        <authorList>
            <person name="Sun Q."/>
            <person name="Li D."/>
        </authorList>
    </citation>
    <scope>NUCLEOTIDE SEQUENCE [LARGE SCALE GENOMIC DNA]</scope>
    <source>
        <strain evidence="3 4">MSJ-4</strain>
    </source>
</reference>
<organism evidence="3 4">
    <name type="scientific">Clostridium simiarum</name>
    <dbReference type="NCBI Taxonomy" id="2841506"/>
    <lineage>
        <taxon>Bacteria</taxon>
        <taxon>Bacillati</taxon>
        <taxon>Bacillota</taxon>
        <taxon>Clostridia</taxon>
        <taxon>Eubacteriales</taxon>
        <taxon>Clostridiaceae</taxon>
        <taxon>Clostridium</taxon>
    </lineage>
</organism>
<dbReference type="PANTHER" id="PTHR43213">
    <property type="entry name" value="BIFUNCTIONAL DTTP/UTP PYROPHOSPHATASE/METHYLTRANSFERASE PROTEIN-RELATED"/>
    <property type="match status" value="1"/>
</dbReference>
<evidence type="ECO:0000256" key="1">
    <source>
        <dbReference type="ARBA" id="ARBA00022801"/>
    </source>
</evidence>
<comment type="catalytic activity">
    <reaction evidence="2">
        <text>dTTP + H2O = dTMP + diphosphate + H(+)</text>
        <dbReference type="Rhea" id="RHEA:28534"/>
        <dbReference type="ChEBI" id="CHEBI:15377"/>
        <dbReference type="ChEBI" id="CHEBI:15378"/>
        <dbReference type="ChEBI" id="CHEBI:33019"/>
        <dbReference type="ChEBI" id="CHEBI:37568"/>
        <dbReference type="ChEBI" id="CHEBI:63528"/>
        <dbReference type="EC" id="3.6.1.9"/>
    </reaction>
</comment>
<dbReference type="Pfam" id="PF02545">
    <property type="entry name" value="Maf"/>
    <property type="match status" value="1"/>
</dbReference>
<protein>
    <recommendedName>
        <fullName evidence="2">dTTP/UTP pyrophosphatase</fullName>
        <shortName evidence="2">dTTPase/UTPase</shortName>
        <ecNumber evidence="2">3.6.1.9</ecNumber>
    </recommendedName>
    <alternativeName>
        <fullName evidence="2">Nucleoside triphosphate pyrophosphatase</fullName>
    </alternativeName>
    <alternativeName>
        <fullName evidence="2">Nucleotide pyrophosphatase</fullName>
        <shortName evidence="2">Nucleotide PPase</shortName>
    </alternativeName>
</protein>
<proteinExistence type="inferred from homology"/>
<comment type="caution">
    <text evidence="2">Lacks conserved residue(s) required for the propagation of feature annotation.</text>
</comment>
<dbReference type="EMBL" id="JAHLQL010000005">
    <property type="protein sequence ID" value="MBU5592744.1"/>
    <property type="molecule type" value="Genomic_DNA"/>
</dbReference>
<dbReference type="Proteomes" id="UP000736583">
    <property type="component" value="Unassembled WGS sequence"/>
</dbReference>
<gene>
    <name evidence="3" type="ORF">KQI89_13390</name>
</gene>
<dbReference type="PANTHER" id="PTHR43213:SF5">
    <property type="entry name" value="BIFUNCTIONAL DTTP_UTP PYROPHOSPHATASE_METHYLTRANSFERASE PROTEIN-RELATED"/>
    <property type="match status" value="1"/>
</dbReference>
<dbReference type="PIRSF" id="PIRSF006305">
    <property type="entry name" value="Maf"/>
    <property type="match status" value="1"/>
</dbReference>
<evidence type="ECO:0000313" key="4">
    <source>
        <dbReference type="Proteomes" id="UP000736583"/>
    </source>
</evidence>
<name>A0ABS6F2M3_9CLOT</name>
<comment type="subcellular location">
    <subcellularLocation>
        <location evidence="2">Cytoplasm</location>
    </subcellularLocation>
</comment>
<dbReference type="HAMAP" id="MF_00528">
    <property type="entry name" value="Maf"/>
    <property type="match status" value="1"/>
</dbReference>
<dbReference type="RefSeq" id="WP_216457483.1">
    <property type="nucleotide sequence ID" value="NZ_JAHLQL010000005.1"/>
</dbReference>
<comment type="cofactor">
    <cofactor evidence="2">
        <name>a divalent metal cation</name>
        <dbReference type="ChEBI" id="CHEBI:60240"/>
    </cofactor>
</comment>
<comment type="catalytic activity">
    <reaction evidence="2">
        <text>UTP + H2O = UMP + diphosphate + H(+)</text>
        <dbReference type="Rhea" id="RHEA:29395"/>
        <dbReference type="ChEBI" id="CHEBI:15377"/>
        <dbReference type="ChEBI" id="CHEBI:15378"/>
        <dbReference type="ChEBI" id="CHEBI:33019"/>
        <dbReference type="ChEBI" id="CHEBI:46398"/>
        <dbReference type="ChEBI" id="CHEBI:57865"/>
        <dbReference type="EC" id="3.6.1.9"/>
    </reaction>
</comment>
<sequence>MDLNIILASASERRHELLKRITEDFKIIISDFDEDSIAFRGNFEEYVKSLSEGKAREVSNLCDEECIIIGCDTIVAFNGEVLGKPKDRQEAFDMLKSLSGNIHEVYSGITIIRNKDKHVLSQSVCTKVKFSYLTEEEIITYIDTGEPFDKAGAYGIQGYGGVFVESIEGCYYNVVGLPMNKLKSLLKEII</sequence>
<keyword evidence="1 2" id="KW-0378">Hydrolase</keyword>
<dbReference type="CDD" id="cd00555">
    <property type="entry name" value="Maf"/>
    <property type="match status" value="1"/>
</dbReference>
<comment type="function">
    <text evidence="2">Nucleoside triphosphate pyrophosphatase that hydrolyzes dTTP and UTP. May have a dual role in cell division arrest and in preventing the incorporation of modified nucleotides into cellular nucleic acids.</text>
</comment>
<evidence type="ECO:0000256" key="2">
    <source>
        <dbReference type="HAMAP-Rule" id="MF_00528"/>
    </source>
</evidence>
<keyword evidence="2" id="KW-0546">Nucleotide metabolism</keyword>
<comment type="caution">
    <text evidence="3">The sequence shown here is derived from an EMBL/GenBank/DDBJ whole genome shotgun (WGS) entry which is preliminary data.</text>
</comment>
<dbReference type="NCBIfam" id="NF000867">
    <property type="entry name" value="PRK00078.1"/>
    <property type="match status" value="1"/>
</dbReference>
<dbReference type="NCBIfam" id="TIGR00172">
    <property type="entry name" value="maf"/>
    <property type="match status" value="1"/>
</dbReference>
<evidence type="ECO:0000313" key="3">
    <source>
        <dbReference type="EMBL" id="MBU5592744.1"/>
    </source>
</evidence>